<organism evidence="2 3">
    <name type="scientific">Desulfococcus multivorans DSM 2059</name>
    <dbReference type="NCBI Taxonomy" id="1121405"/>
    <lineage>
        <taxon>Bacteria</taxon>
        <taxon>Pseudomonadati</taxon>
        <taxon>Thermodesulfobacteriota</taxon>
        <taxon>Desulfobacteria</taxon>
        <taxon>Desulfobacterales</taxon>
        <taxon>Desulfococcaceae</taxon>
        <taxon>Desulfococcus</taxon>
    </lineage>
</organism>
<feature type="transmembrane region" description="Helical" evidence="1">
    <location>
        <begin position="124"/>
        <end position="144"/>
    </location>
</feature>
<evidence type="ECO:0000256" key="1">
    <source>
        <dbReference type="SAM" id="Phobius"/>
    </source>
</evidence>
<feature type="transmembrane region" description="Helical" evidence="1">
    <location>
        <begin position="185"/>
        <end position="205"/>
    </location>
</feature>
<reference evidence="2 3" key="1">
    <citation type="journal article" date="2013" name="Genome Announc.">
        <title>Draft genome sequences for three mercury-methylating, sulfate-reducing bacteria.</title>
        <authorList>
            <person name="Brown S.D."/>
            <person name="Hurt R.A.Jr."/>
            <person name="Gilmour C.C."/>
            <person name="Elias D.A."/>
        </authorList>
    </citation>
    <scope>NUCLEOTIDE SEQUENCE [LARGE SCALE GENOMIC DNA]</scope>
    <source>
        <strain evidence="2 3">DSM 2059</strain>
    </source>
</reference>
<evidence type="ECO:0000313" key="2">
    <source>
        <dbReference type="EMBL" id="EPR42389.1"/>
    </source>
</evidence>
<dbReference type="STRING" id="897.B2D07_12775"/>
<name>S7V6V2_DESML</name>
<sequence length="402" mass="45636">MTRQQTHLSKRPFAAILTILVCAGFGSFLILLGFREDARAWQVYLVNVLFCSAIAQGALLFSMIMHVTKARWSGALQNLSEAFAAFFPISFVLFFLLYFGRAHLFPWLGQDLHGKEVWLNVPFLMTRNLVGLMVLYGLGIAYVYHAFRCKTIPLGGAGGLRSLLGRIPVRPVDPSVCRDRMTTLAVLYMIAYALVLSLISVDWVMSMDPHFISTLFGGYFFIKAFYIGMGGLIILASILYLVHGEETRIDVAHFHDIGKLFFAFCVMWAYFLYAQVLVIWYGNIPEETHYLIERFKYQSWKLAFIIAFTAAFMIPFFTLLNRNVKMKPAVMLILTSLALTGIWFENLVMVGPPLRFDTQSLPLRIFDVLISLGFLSLLSGAVAYLLRLFPELFLNNGEKITR</sequence>
<dbReference type="OrthoDB" id="140980at2"/>
<keyword evidence="3" id="KW-1185">Reference proteome</keyword>
<keyword evidence="1" id="KW-0812">Transmembrane</keyword>
<proteinExistence type="predicted"/>
<dbReference type="PANTHER" id="PTHR43044">
    <property type="match status" value="1"/>
</dbReference>
<accession>S7V6V2</accession>
<feature type="transmembrane region" description="Helical" evidence="1">
    <location>
        <begin position="261"/>
        <end position="282"/>
    </location>
</feature>
<dbReference type="RefSeq" id="WP_020876047.1">
    <property type="nucleotide sequence ID" value="NZ_ATHJ01000066.1"/>
</dbReference>
<keyword evidence="1" id="KW-1133">Transmembrane helix</keyword>
<dbReference type="EMBL" id="ATHJ01000066">
    <property type="protein sequence ID" value="EPR42389.1"/>
    <property type="molecule type" value="Genomic_DNA"/>
</dbReference>
<keyword evidence="1" id="KW-0472">Membrane</keyword>
<feature type="transmembrane region" description="Helical" evidence="1">
    <location>
        <begin position="12"/>
        <end position="34"/>
    </location>
</feature>
<dbReference type="eggNOG" id="COG5557">
    <property type="taxonomic scope" value="Bacteria"/>
</dbReference>
<feature type="transmembrane region" description="Helical" evidence="1">
    <location>
        <begin position="217"/>
        <end position="241"/>
    </location>
</feature>
<feature type="transmembrane region" description="Helical" evidence="1">
    <location>
        <begin position="82"/>
        <end position="104"/>
    </location>
</feature>
<feature type="transmembrane region" description="Helical" evidence="1">
    <location>
        <begin position="329"/>
        <end position="348"/>
    </location>
</feature>
<gene>
    <name evidence="2" type="ORF">dsmv_1663</name>
</gene>
<protein>
    <submittedName>
        <fullName evidence="2">MopC</fullName>
    </submittedName>
</protein>
<feature type="transmembrane region" description="Helical" evidence="1">
    <location>
        <begin position="368"/>
        <end position="389"/>
    </location>
</feature>
<dbReference type="AlphaFoldDB" id="S7V6V2"/>
<dbReference type="PANTHER" id="PTHR43044:SF1">
    <property type="entry name" value="QUINOL:CYTOCHROME C OXIDOREDUCTASE QUINONE-BINDING SUBUNIT 2"/>
    <property type="match status" value="1"/>
</dbReference>
<evidence type="ECO:0000313" key="3">
    <source>
        <dbReference type="Proteomes" id="UP000014977"/>
    </source>
</evidence>
<comment type="caution">
    <text evidence="2">The sequence shown here is derived from an EMBL/GenBank/DDBJ whole genome shotgun (WGS) entry which is preliminary data.</text>
</comment>
<feature type="transmembrane region" description="Helical" evidence="1">
    <location>
        <begin position="302"/>
        <end position="320"/>
    </location>
</feature>
<feature type="transmembrane region" description="Helical" evidence="1">
    <location>
        <begin position="40"/>
        <end position="61"/>
    </location>
</feature>
<dbReference type="Proteomes" id="UP000014977">
    <property type="component" value="Unassembled WGS sequence"/>
</dbReference>